<evidence type="ECO:0000313" key="11">
    <source>
        <dbReference type="EMBL" id="PTL39565.1"/>
    </source>
</evidence>
<evidence type="ECO:0000256" key="1">
    <source>
        <dbReference type="ARBA" id="ARBA00004828"/>
    </source>
</evidence>
<evidence type="ECO:0000256" key="5">
    <source>
        <dbReference type="ARBA" id="ARBA00022741"/>
    </source>
</evidence>
<keyword evidence="12" id="KW-1185">Reference proteome</keyword>
<comment type="caution">
    <text evidence="11">The sequence shown here is derived from an EMBL/GenBank/DDBJ whole genome shotgun (WGS) entry which is preliminary data.</text>
</comment>
<dbReference type="Pfam" id="PF00696">
    <property type="entry name" value="AA_kinase"/>
    <property type="match status" value="1"/>
</dbReference>
<dbReference type="RefSeq" id="WP_107584195.1">
    <property type="nucleotide sequence ID" value="NZ_PZJJ01000006.1"/>
</dbReference>
<dbReference type="EC" id="2.7.2.8" evidence="9"/>
<dbReference type="InterPro" id="IPR036393">
    <property type="entry name" value="AceGlu_kinase-like_sf"/>
</dbReference>
<comment type="catalytic activity">
    <reaction evidence="8 9">
        <text>N-acetyl-L-glutamate + ATP = N-acetyl-L-glutamyl 5-phosphate + ADP</text>
        <dbReference type="Rhea" id="RHEA:14629"/>
        <dbReference type="ChEBI" id="CHEBI:30616"/>
        <dbReference type="ChEBI" id="CHEBI:44337"/>
        <dbReference type="ChEBI" id="CHEBI:57936"/>
        <dbReference type="ChEBI" id="CHEBI:456216"/>
        <dbReference type="EC" id="2.7.2.8"/>
    </reaction>
</comment>
<feature type="binding site" evidence="9">
    <location>
        <begin position="41"/>
        <end position="42"/>
    </location>
    <ligand>
        <name>substrate</name>
    </ligand>
</feature>
<evidence type="ECO:0000256" key="7">
    <source>
        <dbReference type="ARBA" id="ARBA00022840"/>
    </source>
</evidence>
<evidence type="ECO:0000313" key="12">
    <source>
        <dbReference type="Proteomes" id="UP000240509"/>
    </source>
</evidence>
<sequence length="266" mass="28382">MNYLVIKLGGSIISRLPDLFFQNIAELKEKYGCCPVIVHGGGPKINEALEQKKTEIIFHDGLRVSTPEVVETAEMILSGHYNKKIAAKLYQAGGRAFGFSGVDGACMEAEPVKPDGSIGNVGKITKVDGQLIELLCRKGYIPVISPISIGQNGTVYNVNADTAAGAVASALHANIIFVSDIPGVMNRHISSTHVYSRLTASETASLIEEEIITGGMIPKVQAALSCLQENVKETVILNGFDSNSLFTYASGGECGTKIMKEEVTYA</sequence>
<comment type="function">
    <text evidence="9">Catalyzes the ATP-dependent phosphorylation of N-acetyl-L-glutamate.</text>
</comment>
<feature type="domain" description="Aspartate/glutamate/uridylate kinase" evidence="10">
    <location>
        <begin position="3"/>
        <end position="238"/>
    </location>
</feature>
<evidence type="ECO:0000256" key="2">
    <source>
        <dbReference type="ARBA" id="ARBA00022571"/>
    </source>
</evidence>
<dbReference type="PIRSF" id="PIRSF000728">
    <property type="entry name" value="NAGK"/>
    <property type="match status" value="1"/>
</dbReference>
<evidence type="ECO:0000256" key="3">
    <source>
        <dbReference type="ARBA" id="ARBA00022605"/>
    </source>
</evidence>
<dbReference type="Proteomes" id="UP000240509">
    <property type="component" value="Unassembled WGS sequence"/>
</dbReference>
<dbReference type="PANTHER" id="PTHR23342">
    <property type="entry name" value="N-ACETYLGLUTAMATE SYNTHASE"/>
    <property type="match status" value="1"/>
</dbReference>
<feature type="site" description="Transition state stabilizer" evidence="9">
    <location>
        <position position="219"/>
    </location>
</feature>
<dbReference type="GO" id="GO:0042450">
    <property type="term" value="P:L-arginine biosynthetic process via ornithine"/>
    <property type="evidence" value="ECO:0007669"/>
    <property type="project" value="UniProtKB-UniRule"/>
</dbReference>
<dbReference type="EMBL" id="PZJJ01000006">
    <property type="protein sequence ID" value="PTL39565.1"/>
    <property type="molecule type" value="Genomic_DNA"/>
</dbReference>
<dbReference type="AlphaFoldDB" id="A0A2T4U852"/>
<evidence type="ECO:0000256" key="8">
    <source>
        <dbReference type="ARBA" id="ARBA00048141"/>
    </source>
</evidence>
<dbReference type="InterPro" id="IPR037528">
    <property type="entry name" value="ArgB"/>
</dbReference>
<evidence type="ECO:0000256" key="6">
    <source>
        <dbReference type="ARBA" id="ARBA00022777"/>
    </source>
</evidence>
<dbReference type="HAMAP" id="MF_00082">
    <property type="entry name" value="ArgB"/>
    <property type="match status" value="1"/>
</dbReference>
<keyword evidence="9" id="KW-0963">Cytoplasm</keyword>
<keyword evidence="6 9" id="KW-0418">Kinase</keyword>
<proteinExistence type="inferred from homology"/>
<keyword evidence="7 9" id="KW-0067">ATP-binding</keyword>
<dbReference type="OrthoDB" id="9803155at2"/>
<comment type="similarity">
    <text evidence="9">Belongs to the acetylglutamate kinase family. ArgB subfamily.</text>
</comment>
<evidence type="ECO:0000256" key="4">
    <source>
        <dbReference type="ARBA" id="ARBA00022679"/>
    </source>
</evidence>
<feature type="binding site" evidence="9">
    <location>
        <position position="157"/>
    </location>
    <ligand>
        <name>substrate</name>
    </ligand>
</feature>
<dbReference type="GO" id="GO:0005524">
    <property type="term" value="F:ATP binding"/>
    <property type="evidence" value="ECO:0007669"/>
    <property type="project" value="UniProtKB-UniRule"/>
</dbReference>
<dbReference type="GO" id="GO:0005737">
    <property type="term" value="C:cytoplasm"/>
    <property type="evidence" value="ECO:0007669"/>
    <property type="project" value="UniProtKB-SubCell"/>
</dbReference>
<keyword evidence="5 9" id="KW-0547">Nucleotide-binding</keyword>
<dbReference type="PANTHER" id="PTHR23342:SF0">
    <property type="entry name" value="N-ACETYLGLUTAMATE SYNTHASE, MITOCHONDRIAL"/>
    <property type="match status" value="1"/>
</dbReference>
<dbReference type="UniPathway" id="UPA00068">
    <property type="reaction ID" value="UER00107"/>
</dbReference>
<dbReference type="NCBIfam" id="TIGR00761">
    <property type="entry name" value="argB"/>
    <property type="match status" value="1"/>
</dbReference>
<organism evidence="11 12">
    <name type="scientific">Alkalicoccus saliphilus</name>
    <dbReference type="NCBI Taxonomy" id="200989"/>
    <lineage>
        <taxon>Bacteria</taxon>
        <taxon>Bacillati</taxon>
        <taxon>Bacillota</taxon>
        <taxon>Bacilli</taxon>
        <taxon>Bacillales</taxon>
        <taxon>Bacillaceae</taxon>
        <taxon>Alkalicoccus</taxon>
    </lineage>
</organism>
<evidence type="ECO:0000256" key="9">
    <source>
        <dbReference type="HAMAP-Rule" id="MF_00082"/>
    </source>
</evidence>
<gene>
    <name evidence="9 11" type="primary">argB</name>
    <name evidence="11" type="ORF">C6Y45_05855</name>
</gene>
<accession>A0A2T4U852</accession>
<keyword evidence="3 9" id="KW-0028">Amino-acid biosynthesis</keyword>
<reference evidence="11 12" key="1">
    <citation type="submission" date="2018-03" db="EMBL/GenBank/DDBJ databases">
        <title>Alkalicoccus saliphilus sp. nov., isolated from a mineral pool.</title>
        <authorList>
            <person name="Zhao B."/>
        </authorList>
    </citation>
    <scope>NUCLEOTIDE SEQUENCE [LARGE SCALE GENOMIC DNA]</scope>
    <source>
        <strain evidence="11 12">6AG</strain>
    </source>
</reference>
<feature type="binding site" evidence="9">
    <location>
        <position position="63"/>
    </location>
    <ligand>
        <name>substrate</name>
    </ligand>
</feature>
<dbReference type="InterPro" id="IPR001048">
    <property type="entry name" value="Asp/Glu/Uridylate_kinase"/>
</dbReference>
<dbReference type="CDD" id="cd04238">
    <property type="entry name" value="AAK_NAGK-like"/>
    <property type="match status" value="1"/>
</dbReference>
<keyword evidence="2 9" id="KW-0055">Arginine biosynthesis</keyword>
<dbReference type="Gene3D" id="3.40.1160.10">
    <property type="entry name" value="Acetylglutamate kinase-like"/>
    <property type="match status" value="1"/>
</dbReference>
<dbReference type="InterPro" id="IPR004662">
    <property type="entry name" value="AcgluKinase_fam"/>
</dbReference>
<evidence type="ECO:0000259" key="10">
    <source>
        <dbReference type="Pfam" id="PF00696"/>
    </source>
</evidence>
<dbReference type="PRINTS" id="PR01469">
    <property type="entry name" value="CARBMTKINASE"/>
</dbReference>
<protein>
    <recommendedName>
        <fullName evidence="9">Acetylglutamate kinase</fullName>
        <ecNumber evidence="9">2.7.2.8</ecNumber>
    </recommendedName>
    <alternativeName>
        <fullName evidence="9">N-acetyl-L-glutamate 5-phosphotransferase</fullName>
    </alternativeName>
    <alternativeName>
        <fullName evidence="9">NAG kinase</fullName>
        <shortName evidence="9">NAGK</shortName>
    </alternativeName>
</protein>
<dbReference type="GO" id="GO:0003991">
    <property type="term" value="F:acetylglutamate kinase activity"/>
    <property type="evidence" value="ECO:0007669"/>
    <property type="project" value="UniProtKB-UniRule"/>
</dbReference>
<dbReference type="SUPFAM" id="SSF53633">
    <property type="entry name" value="Carbamate kinase-like"/>
    <property type="match status" value="1"/>
</dbReference>
<feature type="site" description="Transition state stabilizer" evidence="9">
    <location>
        <position position="7"/>
    </location>
</feature>
<comment type="subcellular location">
    <subcellularLocation>
        <location evidence="9">Cytoplasm</location>
    </subcellularLocation>
</comment>
<keyword evidence="4 9" id="KW-0808">Transferase</keyword>
<comment type="pathway">
    <text evidence="1 9">Amino-acid biosynthesis; L-arginine biosynthesis; N(2)-acetyl-L-ornithine from L-glutamate: step 2/4.</text>
</comment>
<name>A0A2T4U852_9BACI</name>